<keyword evidence="2" id="KW-1003">Cell membrane</keyword>
<dbReference type="AlphaFoldDB" id="A0A026WM68"/>
<feature type="transmembrane region" description="Helical" evidence="10">
    <location>
        <begin position="183"/>
        <end position="202"/>
    </location>
</feature>
<keyword evidence="8 10" id="KW-0675">Receptor</keyword>
<keyword evidence="4 10" id="KW-0812">Transmembrane</keyword>
<keyword evidence="5 10" id="KW-0552">Olfaction</keyword>
<dbReference type="Proteomes" id="UP000053097">
    <property type="component" value="Unassembled WGS sequence"/>
</dbReference>
<dbReference type="PANTHER" id="PTHR21137:SF35">
    <property type="entry name" value="ODORANT RECEPTOR 19A-RELATED"/>
    <property type="match status" value="1"/>
</dbReference>
<dbReference type="OMA" id="QITHESH"/>
<organism evidence="11 12">
    <name type="scientific">Ooceraea biroi</name>
    <name type="common">Clonal raider ant</name>
    <name type="synonym">Cerapachys biroi</name>
    <dbReference type="NCBI Taxonomy" id="2015173"/>
    <lineage>
        <taxon>Eukaryota</taxon>
        <taxon>Metazoa</taxon>
        <taxon>Ecdysozoa</taxon>
        <taxon>Arthropoda</taxon>
        <taxon>Hexapoda</taxon>
        <taxon>Insecta</taxon>
        <taxon>Pterygota</taxon>
        <taxon>Neoptera</taxon>
        <taxon>Endopterygota</taxon>
        <taxon>Hymenoptera</taxon>
        <taxon>Apocrita</taxon>
        <taxon>Aculeata</taxon>
        <taxon>Formicoidea</taxon>
        <taxon>Formicidae</taxon>
        <taxon>Dorylinae</taxon>
        <taxon>Ooceraea</taxon>
    </lineage>
</organism>
<gene>
    <name evidence="11" type="ORF">X777_02368</name>
</gene>
<evidence type="ECO:0000256" key="6">
    <source>
        <dbReference type="ARBA" id="ARBA00022989"/>
    </source>
</evidence>
<feature type="transmembrane region" description="Helical" evidence="10">
    <location>
        <begin position="244"/>
        <end position="263"/>
    </location>
</feature>
<evidence type="ECO:0000313" key="12">
    <source>
        <dbReference type="Proteomes" id="UP000053097"/>
    </source>
</evidence>
<dbReference type="Pfam" id="PF02949">
    <property type="entry name" value="7tm_6"/>
    <property type="match status" value="1"/>
</dbReference>
<comment type="similarity">
    <text evidence="10">Belongs to the insect chemoreceptor superfamily. Heteromeric odorant receptor channel (TC 1.A.69) family.</text>
</comment>
<evidence type="ECO:0000256" key="8">
    <source>
        <dbReference type="ARBA" id="ARBA00023170"/>
    </source>
</evidence>
<dbReference type="OrthoDB" id="6604226at2759"/>
<sequence>MGIFIEDRLIRMLRVCGTYYTIWPLSSEDGKYKTLFCNFLWWFYTVNILTEVFLIIKSMFHQEGSVNILKSLVETTYVLEISFGIICCRIRRKQIQKLLFEIEQPHKIWTPREQAIRSKFIRRLYKICIPVWAISVADILLYISSPLITNRMFPLNNVYPFPISNIWVHCLTYVHSAIALQQAAIVVFIDLMITVIMWHAAFKFYLLGMQINLVDTAEKLRASIIEYQNIISYVREIEHTFNILILKSAVVTFIDVIASSLLVLNNAPIVEILEFFISTFISVGRLFICCWAADEITDKAYDVAWQIYTSPCMYGSSIMRQNIYMLIQRCLKPVVISTSGFIPVVSIKFCGKLLYLTFSFFMALRAIL</sequence>
<evidence type="ECO:0000256" key="4">
    <source>
        <dbReference type="ARBA" id="ARBA00022692"/>
    </source>
</evidence>
<protein>
    <recommendedName>
        <fullName evidence="10">Odorant receptor</fullName>
    </recommendedName>
</protein>
<keyword evidence="3 10" id="KW-0716">Sensory transduction</keyword>
<keyword evidence="6 10" id="KW-1133">Transmembrane helix</keyword>
<evidence type="ECO:0000256" key="2">
    <source>
        <dbReference type="ARBA" id="ARBA00022475"/>
    </source>
</evidence>
<keyword evidence="7 10" id="KW-0472">Membrane</keyword>
<comment type="subcellular location">
    <subcellularLocation>
        <location evidence="1 10">Cell membrane</location>
        <topology evidence="1 10">Multi-pass membrane protein</topology>
    </subcellularLocation>
</comment>
<dbReference type="GO" id="GO:0005886">
    <property type="term" value="C:plasma membrane"/>
    <property type="evidence" value="ECO:0007669"/>
    <property type="project" value="UniProtKB-SubCell"/>
</dbReference>
<proteinExistence type="inferred from homology"/>
<feature type="transmembrane region" description="Helical" evidence="10">
    <location>
        <begin position="35"/>
        <end position="56"/>
    </location>
</feature>
<dbReference type="GO" id="GO:0005549">
    <property type="term" value="F:odorant binding"/>
    <property type="evidence" value="ECO:0007669"/>
    <property type="project" value="InterPro"/>
</dbReference>
<comment type="caution">
    <text evidence="10">Lacks conserved residue(s) required for the propagation of feature annotation.</text>
</comment>
<evidence type="ECO:0000313" key="11">
    <source>
        <dbReference type="EMBL" id="EZA56761.1"/>
    </source>
</evidence>
<dbReference type="GO" id="GO:0004984">
    <property type="term" value="F:olfactory receptor activity"/>
    <property type="evidence" value="ECO:0007669"/>
    <property type="project" value="InterPro"/>
</dbReference>
<feature type="transmembrane region" description="Helical" evidence="10">
    <location>
        <begin position="275"/>
        <end position="293"/>
    </location>
</feature>
<dbReference type="GO" id="GO:0007165">
    <property type="term" value="P:signal transduction"/>
    <property type="evidence" value="ECO:0007669"/>
    <property type="project" value="UniProtKB-KW"/>
</dbReference>
<dbReference type="InterPro" id="IPR004117">
    <property type="entry name" value="7tm6_olfct_rcpt"/>
</dbReference>
<dbReference type="EMBL" id="KK107159">
    <property type="protein sequence ID" value="EZA56761.1"/>
    <property type="molecule type" value="Genomic_DNA"/>
</dbReference>
<keyword evidence="12" id="KW-1185">Reference proteome</keyword>
<name>A0A026WM68_OOCBI</name>
<dbReference type="PANTHER" id="PTHR21137">
    <property type="entry name" value="ODORANT RECEPTOR"/>
    <property type="match status" value="1"/>
</dbReference>
<feature type="transmembrane region" description="Helical" evidence="10">
    <location>
        <begin position="68"/>
        <end position="88"/>
    </location>
</feature>
<feature type="transmembrane region" description="Helical" evidence="10">
    <location>
        <begin position="124"/>
        <end position="143"/>
    </location>
</feature>
<reference evidence="11 12" key="1">
    <citation type="journal article" date="2014" name="Curr. Biol.">
        <title>The genome of the clonal raider ant Cerapachys biroi.</title>
        <authorList>
            <person name="Oxley P.R."/>
            <person name="Ji L."/>
            <person name="Fetter-Pruneda I."/>
            <person name="McKenzie S.K."/>
            <person name="Li C."/>
            <person name="Hu H."/>
            <person name="Zhang G."/>
            <person name="Kronauer D.J."/>
        </authorList>
    </citation>
    <scope>NUCLEOTIDE SEQUENCE [LARGE SCALE GENOMIC DNA]</scope>
</reference>
<evidence type="ECO:0000256" key="3">
    <source>
        <dbReference type="ARBA" id="ARBA00022606"/>
    </source>
</evidence>
<accession>A0A026WM68</accession>
<evidence type="ECO:0000256" key="10">
    <source>
        <dbReference type="RuleBase" id="RU351113"/>
    </source>
</evidence>
<evidence type="ECO:0000256" key="7">
    <source>
        <dbReference type="ARBA" id="ARBA00023136"/>
    </source>
</evidence>
<keyword evidence="9 10" id="KW-0807">Transducer</keyword>
<evidence type="ECO:0000256" key="9">
    <source>
        <dbReference type="ARBA" id="ARBA00023224"/>
    </source>
</evidence>
<evidence type="ECO:0000256" key="1">
    <source>
        <dbReference type="ARBA" id="ARBA00004651"/>
    </source>
</evidence>
<evidence type="ECO:0000256" key="5">
    <source>
        <dbReference type="ARBA" id="ARBA00022725"/>
    </source>
</evidence>